<evidence type="ECO:0000256" key="1">
    <source>
        <dbReference type="ARBA" id="ARBA00010790"/>
    </source>
</evidence>
<organism evidence="9 10">
    <name type="scientific">Cavenderia fasciculata</name>
    <name type="common">Slime mold</name>
    <name type="synonym">Dictyostelium fasciculatum</name>
    <dbReference type="NCBI Taxonomy" id="261658"/>
    <lineage>
        <taxon>Eukaryota</taxon>
        <taxon>Amoebozoa</taxon>
        <taxon>Evosea</taxon>
        <taxon>Eumycetozoa</taxon>
        <taxon>Dictyostelia</taxon>
        <taxon>Acytosteliales</taxon>
        <taxon>Cavenderiaceae</taxon>
        <taxon>Cavenderia</taxon>
    </lineage>
</organism>
<feature type="domain" description="Glucose-methanol-choline oxidoreductase C-terminal" evidence="8">
    <location>
        <begin position="670"/>
        <end position="803"/>
    </location>
</feature>
<reference evidence="10" key="1">
    <citation type="journal article" date="2011" name="Genome Res.">
        <title>Phylogeny-wide analysis of social amoeba genomes highlights ancient origins for complex intercellular communication.</title>
        <authorList>
            <person name="Heidel A.J."/>
            <person name="Lawal H.M."/>
            <person name="Felder M."/>
            <person name="Schilde C."/>
            <person name="Helps N.R."/>
            <person name="Tunggal B."/>
            <person name="Rivero F."/>
            <person name="John U."/>
            <person name="Schleicher M."/>
            <person name="Eichinger L."/>
            <person name="Platzer M."/>
            <person name="Noegel A.A."/>
            <person name="Schaap P."/>
            <person name="Gloeckner G."/>
        </authorList>
    </citation>
    <scope>NUCLEOTIDE SEQUENCE [LARGE SCALE GENOMIC DNA]</scope>
    <source>
        <strain evidence="10">SH3</strain>
    </source>
</reference>
<dbReference type="KEGG" id="dfa:DFA_05351"/>
<dbReference type="Pfam" id="PF05199">
    <property type="entry name" value="GMC_oxred_C"/>
    <property type="match status" value="1"/>
</dbReference>
<dbReference type="Proteomes" id="UP000007797">
    <property type="component" value="Unassembled WGS sequence"/>
</dbReference>
<evidence type="ECO:0000256" key="4">
    <source>
        <dbReference type="ARBA" id="ARBA00023002"/>
    </source>
</evidence>
<keyword evidence="4" id="KW-0560">Oxidoreductase</keyword>
<dbReference type="GeneID" id="14875182"/>
<evidence type="ECO:0000313" key="10">
    <source>
        <dbReference type="Proteomes" id="UP000007797"/>
    </source>
</evidence>
<dbReference type="Gene3D" id="3.50.50.60">
    <property type="entry name" value="FAD/NAD(P)-binding domain"/>
    <property type="match status" value="2"/>
</dbReference>
<dbReference type="PANTHER" id="PTHR46056">
    <property type="entry name" value="LONG-CHAIN-ALCOHOL OXIDASE"/>
    <property type="match status" value="1"/>
</dbReference>
<evidence type="ECO:0000259" key="8">
    <source>
        <dbReference type="Pfam" id="PF05199"/>
    </source>
</evidence>
<dbReference type="InterPro" id="IPR000172">
    <property type="entry name" value="GMC_OxRdtase_N"/>
</dbReference>
<dbReference type="EMBL" id="GL883008">
    <property type="protein sequence ID" value="EGG23219.1"/>
    <property type="molecule type" value="Genomic_DNA"/>
</dbReference>
<feature type="region of interest" description="Disordered" evidence="5">
    <location>
        <begin position="846"/>
        <end position="878"/>
    </location>
</feature>
<feature type="transmembrane region" description="Helical" evidence="6">
    <location>
        <begin position="213"/>
        <end position="233"/>
    </location>
</feature>
<dbReference type="PANTHER" id="PTHR46056:SF12">
    <property type="entry name" value="LONG-CHAIN-ALCOHOL OXIDASE"/>
    <property type="match status" value="1"/>
</dbReference>
<keyword evidence="6" id="KW-0472">Membrane</keyword>
<evidence type="ECO:0000259" key="7">
    <source>
        <dbReference type="Pfam" id="PF00732"/>
    </source>
</evidence>
<keyword evidence="2" id="KW-0285">Flavoprotein</keyword>
<keyword evidence="6" id="KW-1133">Transmembrane helix</keyword>
<sequence length="908" mass="99146">MNLLFDIYSSNNNNNNSSIISTINHFISSLSSSLSVSISTSSSSTSFENQPIVPLVTLLLGTFLFIVCIFIILFKMSDTPVSEVATQQLQQQQLQQQKQQYSNGDNNINHMNTVDLASQHQLDDARTTNTLPKNPTTSHLHMESGGIFTMKDIIGSDDDIEAIINSIDPNDQRKLTLAKEYFSRKASDLDIPTLFLRLVVSKTRTQIDDLKKLLYLMSSSGPGFILTGTFSSFTSLSFEKRQKILAMMKTSVNPLRRQAYRAVAPLTCSLFLMSLNSNGVNPNWELLDYPLPPPPEQIPTKERLSFINISSEQSLKTDVVVIGSGAGGGVTAAILAEAGYNVIILEKGSYLSPNAMTWKEAEAYPLLYEQAASLVSEDISVNVLAGSCVGGGTTVNWAASIKTPEHVLDDWRKDCPNTFEKISFNDALDKVSARLNVNKNESVHNKPNDILQRALDELNYDSDVIARNVKGCDTSQCGYCSMGCRSRSKQSSMITYLEDACLNGAKIIVHCEAMEITSTVPKGGQVPTSPTAHGVVAIVTHPDGERHRVFIKCDIIVSSAGAIHTPALLLRSGLSNPNIGKTLYLHPVLPAVGIFEKEAVEIWKGVPMSVISREFQGKYGTILETPNAHLGVVSMIVSYLWDSSSMLKEHLYNVKTWSCIIPILRDKNPGKIKLDKDHRSPKIVYNLSDEDYKNLLPGVEGAIRALVAAGAKKFSVPIAGTTIVDSENLESYIKNLKSTKYKPNKQAVLSAHQMGSCRMGSNKNNSVVNENGESWDMKKLFIADGSVLPSAVGVNPMITIYAVSYQIAQSILKLYPPPSKDNIAKINNTTNNNMNMNINTTDIATTSTTTTSTSTTTTTNSSPLNNKPGRKNSGDVAGGGSIEITYEISENDISNNNVVDLPISRTQE</sequence>
<name>F4PKZ7_CACFS</name>
<comment type="similarity">
    <text evidence="1">Belongs to the GMC oxidoreductase family.</text>
</comment>
<dbReference type="STRING" id="1054147.F4PKZ7"/>
<keyword evidence="6" id="KW-0812">Transmembrane</keyword>
<dbReference type="OMA" id="RNVKGCW"/>
<gene>
    <name evidence="9" type="ORF">DFA_05351</name>
</gene>
<evidence type="ECO:0000313" key="9">
    <source>
        <dbReference type="EMBL" id="EGG23219.1"/>
    </source>
</evidence>
<dbReference type="SUPFAM" id="SSF51905">
    <property type="entry name" value="FAD/NAD(P)-binding domain"/>
    <property type="match status" value="1"/>
</dbReference>
<keyword evidence="3" id="KW-0274">FAD</keyword>
<dbReference type="RefSeq" id="XP_004361070.1">
    <property type="nucleotide sequence ID" value="XM_004361013.1"/>
</dbReference>
<keyword evidence="10" id="KW-1185">Reference proteome</keyword>
<evidence type="ECO:0000256" key="6">
    <source>
        <dbReference type="SAM" id="Phobius"/>
    </source>
</evidence>
<dbReference type="Pfam" id="PF13450">
    <property type="entry name" value="NAD_binding_8"/>
    <property type="match status" value="1"/>
</dbReference>
<dbReference type="Pfam" id="PF00732">
    <property type="entry name" value="GMC_oxred_N"/>
    <property type="match status" value="1"/>
</dbReference>
<dbReference type="GO" id="GO:0016614">
    <property type="term" value="F:oxidoreductase activity, acting on CH-OH group of donors"/>
    <property type="evidence" value="ECO:0007669"/>
    <property type="project" value="InterPro"/>
</dbReference>
<evidence type="ECO:0000256" key="5">
    <source>
        <dbReference type="SAM" id="MobiDB-lite"/>
    </source>
</evidence>
<evidence type="ECO:0000256" key="3">
    <source>
        <dbReference type="ARBA" id="ARBA00022827"/>
    </source>
</evidence>
<dbReference type="AlphaFoldDB" id="F4PKZ7"/>
<dbReference type="InterPro" id="IPR036188">
    <property type="entry name" value="FAD/NAD-bd_sf"/>
</dbReference>
<dbReference type="GO" id="GO:0050660">
    <property type="term" value="F:flavin adenine dinucleotide binding"/>
    <property type="evidence" value="ECO:0007669"/>
    <property type="project" value="InterPro"/>
</dbReference>
<accession>F4PKZ7</accession>
<feature type="domain" description="Glucose-methanol-choline oxidoreductase N-terminal" evidence="7">
    <location>
        <begin position="367"/>
        <end position="588"/>
    </location>
</feature>
<dbReference type="InterPro" id="IPR007867">
    <property type="entry name" value="GMC_OxRtase_C"/>
</dbReference>
<feature type="compositionally biased region" description="Low complexity" evidence="5">
    <location>
        <begin position="846"/>
        <end position="862"/>
    </location>
</feature>
<proteinExistence type="inferred from homology"/>
<protein>
    <submittedName>
        <fullName evidence="9">Glucose-methanol-choline oxidoreductase</fullName>
    </submittedName>
</protein>
<dbReference type="OrthoDB" id="269227at2759"/>
<evidence type="ECO:0000256" key="2">
    <source>
        <dbReference type="ARBA" id="ARBA00022630"/>
    </source>
</evidence>
<feature type="transmembrane region" description="Helical" evidence="6">
    <location>
        <begin position="52"/>
        <end position="74"/>
    </location>
</feature>